<keyword evidence="2" id="KW-0378">Hydrolase</keyword>
<protein>
    <submittedName>
        <fullName evidence="2">Formyltetrahydrofolate deformylase</fullName>
        <ecNumber evidence="2">3.5.1.10</ecNumber>
    </submittedName>
</protein>
<dbReference type="EMBL" id="AAOE01000032">
    <property type="protein sequence ID" value="EAR07790.1"/>
    <property type="molecule type" value="Genomic_DNA"/>
</dbReference>
<organism evidence="2 3">
    <name type="scientific">Reinekea blandensis MED297</name>
    <dbReference type="NCBI Taxonomy" id="314283"/>
    <lineage>
        <taxon>Bacteria</taxon>
        <taxon>Pseudomonadati</taxon>
        <taxon>Pseudomonadota</taxon>
        <taxon>Gammaproteobacteria</taxon>
        <taxon>Oceanospirillales</taxon>
        <taxon>Saccharospirillaceae</taxon>
        <taxon>Reinekea</taxon>
    </lineage>
</organism>
<name>A4BJD2_9GAMM</name>
<dbReference type="OrthoDB" id="6191404at2"/>
<sequence>MTNLAIRRGFALIGAISLSAMSVAVEVQPNAQLQVQAEYHRPSSSDSGDWSIQMPSSHFGISAVETLASSRFYGVLSFAVAPDASSSVELGQRFAYLGWQQGFLNIQAGQIPTLEYSYLESAVRGLMSLPTRGIGLSQNFTDSEQQAVRLEARSGEYLRIATQWVLTEDQSDLPWHAAAKLETPEGHVAVTYRKRPDEPAFWGNEITWNSENTEISAIWGAQDGTLEWDLFLTLSPDALETTFGYGQRPDDVTRWSVGLYQPLSPALTSYSELIHWSDERNWRWTSGFQLTF</sequence>
<dbReference type="Gene3D" id="2.40.160.10">
    <property type="entry name" value="Porin"/>
    <property type="match status" value="1"/>
</dbReference>
<dbReference type="EC" id="3.5.1.10" evidence="2"/>
<gene>
    <name evidence="2" type="ORF">MED297_03285</name>
</gene>
<dbReference type="Proteomes" id="UP000005953">
    <property type="component" value="Unassembled WGS sequence"/>
</dbReference>
<keyword evidence="3" id="KW-1185">Reference proteome</keyword>
<feature type="signal peptide" evidence="1">
    <location>
        <begin position="1"/>
        <end position="24"/>
    </location>
</feature>
<dbReference type="HOGENOM" id="CLU_952727_0_0_6"/>
<dbReference type="SUPFAM" id="SSF56935">
    <property type="entry name" value="Porins"/>
    <property type="match status" value="1"/>
</dbReference>
<accession>A4BJD2</accession>
<evidence type="ECO:0000313" key="3">
    <source>
        <dbReference type="Proteomes" id="UP000005953"/>
    </source>
</evidence>
<dbReference type="RefSeq" id="WP_008047361.1">
    <property type="nucleotide sequence ID" value="NZ_CH724154.1"/>
</dbReference>
<comment type="caution">
    <text evidence="2">The sequence shown here is derived from an EMBL/GenBank/DDBJ whole genome shotgun (WGS) entry which is preliminary data.</text>
</comment>
<feature type="chain" id="PRO_5002666582" evidence="1">
    <location>
        <begin position="25"/>
        <end position="292"/>
    </location>
</feature>
<dbReference type="GO" id="GO:0008864">
    <property type="term" value="F:formyltetrahydrofolate deformylase activity"/>
    <property type="evidence" value="ECO:0007669"/>
    <property type="project" value="UniProtKB-EC"/>
</dbReference>
<keyword evidence="1" id="KW-0732">Signal</keyword>
<proteinExistence type="predicted"/>
<dbReference type="InterPro" id="IPR023614">
    <property type="entry name" value="Porin_dom_sf"/>
</dbReference>
<evidence type="ECO:0000256" key="1">
    <source>
        <dbReference type="SAM" id="SignalP"/>
    </source>
</evidence>
<evidence type="ECO:0000313" key="2">
    <source>
        <dbReference type="EMBL" id="EAR07790.1"/>
    </source>
</evidence>
<dbReference type="AlphaFoldDB" id="A4BJD2"/>
<reference evidence="2 3" key="1">
    <citation type="submission" date="2006-02" db="EMBL/GenBank/DDBJ databases">
        <authorList>
            <person name="Pinhassi J."/>
            <person name="Pedros-Alio C."/>
            <person name="Ferriera S."/>
            <person name="Johnson J."/>
            <person name="Kravitz S."/>
            <person name="Halpern A."/>
            <person name="Remington K."/>
            <person name="Beeson K."/>
            <person name="Tran B."/>
            <person name="Rogers Y.-H."/>
            <person name="Friedman R."/>
            <person name="Venter J.C."/>
        </authorList>
    </citation>
    <scope>NUCLEOTIDE SEQUENCE [LARGE SCALE GENOMIC DNA]</scope>
    <source>
        <strain evidence="2 3">MED297</strain>
    </source>
</reference>